<dbReference type="PANTHER" id="PTHR37984:SF5">
    <property type="entry name" value="PROTEIN NYNRIN-LIKE"/>
    <property type="match status" value="1"/>
</dbReference>
<feature type="region of interest" description="Disordered" evidence="2">
    <location>
        <begin position="414"/>
        <end position="448"/>
    </location>
</feature>
<protein>
    <recommendedName>
        <fullName evidence="3">Reverse transcriptase domain-containing protein</fullName>
    </recommendedName>
</protein>
<reference evidence="4 5" key="1">
    <citation type="journal article" date="2018" name="Cell">
        <title>The Chara Genome: Secondary Complexity and Implications for Plant Terrestrialization.</title>
        <authorList>
            <person name="Nishiyama T."/>
            <person name="Sakayama H."/>
            <person name="Vries J.D."/>
            <person name="Buschmann H."/>
            <person name="Saint-Marcoux D."/>
            <person name="Ullrich K.K."/>
            <person name="Haas F.B."/>
            <person name="Vanderstraeten L."/>
            <person name="Becker D."/>
            <person name="Lang D."/>
            <person name="Vosolsobe S."/>
            <person name="Rombauts S."/>
            <person name="Wilhelmsson P.K.I."/>
            <person name="Janitza P."/>
            <person name="Kern R."/>
            <person name="Heyl A."/>
            <person name="Rumpler F."/>
            <person name="Villalobos L.I.A.C."/>
            <person name="Clay J.M."/>
            <person name="Skokan R."/>
            <person name="Toyoda A."/>
            <person name="Suzuki Y."/>
            <person name="Kagoshima H."/>
            <person name="Schijlen E."/>
            <person name="Tajeshwar N."/>
            <person name="Catarino B."/>
            <person name="Hetherington A.J."/>
            <person name="Saltykova A."/>
            <person name="Bonnot C."/>
            <person name="Breuninger H."/>
            <person name="Symeonidi A."/>
            <person name="Radhakrishnan G.V."/>
            <person name="Van Nieuwerburgh F."/>
            <person name="Deforce D."/>
            <person name="Chang C."/>
            <person name="Karol K.G."/>
            <person name="Hedrich R."/>
            <person name="Ulvskov P."/>
            <person name="Glockner G."/>
            <person name="Delwiche C.F."/>
            <person name="Petrasek J."/>
            <person name="Van de Peer Y."/>
            <person name="Friml J."/>
            <person name="Beilby M."/>
            <person name="Dolan L."/>
            <person name="Kohara Y."/>
            <person name="Sugano S."/>
            <person name="Fujiyama A."/>
            <person name="Delaux P.-M."/>
            <person name="Quint M."/>
            <person name="TheiBen G."/>
            <person name="Hagemann M."/>
            <person name="Harholt J."/>
            <person name="Dunand C."/>
            <person name="Zachgo S."/>
            <person name="Langdale J."/>
            <person name="Maumus F."/>
            <person name="Straeten D.V.D."/>
            <person name="Gould S.B."/>
            <person name="Rensing S.A."/>
        </authorList>
    </citation>
    <scope>NUCLEOTIDE SEQUENCE [LARGE SCALE GENOMIC DNA]</scope>
    <source>
        <strain evidence="4 5">S276</strain>
    </source>
</reference>
<dbReference type="Gene3D" id="3.30.70.270">
    <property type="match status" value="2"/>
</dbReference>
<dbReference type="Gene3D" id="3.30.420.10">
    <property type="entry name" value="Ribonuclease H-like superfamily/Ribonuclease H"/>
    <property type="match status" value="2"/>
</dbReference>
<feature type="compositionally biased region" description="Basic and acidic residues" evidence="2">
    <location>
        <begin position="28"/>
        <end position="40"/>
    </location>
</feature>
<feature type="region of interest" description="Disordered" evidence="2">
    <location>
        <begin position="938"/>
        <end position="988"/>
    </location>
</feature>
<organism evidence="4 5">
    <name type="scientific">Chara braunii</name>
    <name type="common">Braun's stonewort</name>
    <dbReference type="NCBI Taxonomy" id="69332"/>
    <lineage>
        <taxon>Eukaryota</taxon>
        <taxon>Viridiplantae</taxon>
        <taxon>Streptophyta</taxon>
        <taxon>Charophyceae</taxon>
        <taxon>Charales</taxon>
        <taxon>Characeae</taxon>
        <taxon>Chara</taxon>
    </lineage>
</organism>
<sequence length="1755" mass="197029">MQAAEEEDVEEEERLEAEEQALKRRRMGERGESSGTKQDDLCVEKKISEWVANLSLGEDEEAMLYVPQEEKEAAAREIEAASDPLERQTIENEKKLAREKKRRMEEANRMASEVESLQSCRQEVEAQPDIQAKLDKILGSIELLGRAWTEHHQSVRGQDMALHSIRTGFREFARDVVTHVGTEVRRLKEGADKFCAGAIDGAKVVAASESEGRTRKEPVKLKFPDSYGGKKEENFDNWEASVNNYVYLQHILPEEQVLVAFHALKDEVAMFCQWKSARALKEVMDDLVAISDHGITETQLVNLFYRAMPEPLRGHFFFEKTQHANITYDALSTEVVLFEAKSAVPVSTFLHKDLDEGKKWKGLTVSGQVRAKDHLILTLDEGGTDEVPYSQIEWGLEENDSSVGQGRTYAVVGVGGRPQGRGGGQSQGGRAMSGRGRAHRGLAAKRTATREVGVKVRRRIVQGLVDHHSAEVEDHLKGEEVGTQCSRVRAIMRKEQLEEQVFKAYARLVTEPKEDEPMNPTIAKLLEEFKDLAEPPTGVVSWPIQHRIEIEAGSRTPKGAVYTMSPRELEELRKQLDELLEMGGIRPSSSLLEHHGIGELPPQQATSAGHVSRPRQQATSTDSRATIAVEQCHVSSPPAWSMLTRLQTAGMDQKSGDTAEAYQARMLALITEAKKRGDEVAVEEKKKAEDAEKARLLAIEQQRQQDEAAAKAADEERSQRREKIFTRERALLTMAADWRAEAENGKMEESESKIGLLLSHFTDLLVMCIAQQEDIHNLDDKVQTHNQVFDQVASNSWSNDPSPSPMPAPPTPPIASMHWRSTSEPSRTTRSYSKPPRNNWSSGFVLPPPHRVQHRARRLQDIQMGFKAVKHYFITRSFPALGNALTHVEDTLTTTTELFDKAAQIIVTNKEVKNLNRSFATGPSRDQHRPKVAVVAAATPTDPSSEAVPANEGDRLAAARDGGRPDKGRGRGKTKTNTASIPGPGATAPAPWSNYGLSEHAYKLRTRFRYCLWCNRDLHDTVTALHSEAHAEVNSPSLLYSYEYAARLVPMQGTHAQGQDVCAASSPSGSGDLSSSSGSSWGSAREFNIEVLDPLTSEDFAWLPLPTTGRLSGPQCATLCAHLHMYLSFYAPPTSPTDDEAAVGVILAYVIDPRVSQAEFTDIFKSPTGVVPDRPISHEIILEAGVVSPKGCIYCMSEEELTVLRAQLDDLLDKDSIRPSSSPHGAPVLFVRKKNKDLRLCIDYRKLNAQTVKNAGPLPRIDDLLERLGGAKYFSELDLKSGYHQISIRPNDRYKSAFKSWYGHFEWVVMPFGLTNAPTTFQAAMTNEFRVMLDRFVLVYLDNILVYSRTLEDHLEHLRRVLETLRSAKYKANRDKCEFIRQEMDYLGHFVTPEGISPLLDKIQAIQEWSAPWNVMVVRSFLGLAGYYKRFIKGYSKIAAHLIKLQCGIGSSTSGRMRENHSWLSKLHYCLRRSCESMTCYCQRASLWMRPTTTLVSSSNNATFHPRLLPSDKYANCSSPNLAPSHYWIQEGYLLVHKRGKDLLCVPSDSHLRTRLLGEFHDAPATGHFGVNRTIGRLCECFWWPDLLDDVTRYCDSCEVCLRCKSRNHRLYGELRPLPVPLRWTEAIAMDITRPFPKHKTGVDGILTVVDRLTKFAMFLPCRNHAKAPELAEVLYADWIRTKGYPKTDGQRETAHQTAQVLLRTLIRPNQKDWVERLPNIELAYNSSIHPAIRMSPFKFEHASPFTSPLDTIIP</sequence>
<dbReference type="SUPFAM" id="SSF53098">
    <property type="entry name" value="Ribonuclease H-like"/>
    <property type="match status" value="1"/>
</dbReference>
<evidence type="ECO:0000256" key="2">
    <source>
        <dbReference type="SAM" id="MobiDB-lite"/>
    </source>
</evidence>
<dbReference type="SUPFAM" id="SSF56672">
    <property type="entry name" value="DNA/RNA polymerases"/>
    <property type="match status" value="1"/>
</dbReference>
<dbReference type="FunFam" id="1.10.340.70:FF:000001">
    <property type="entry name" value="Retrovirus-related Pol polyprotein from transposon gypsy-like Protein"/>
    <property type="match status" value="1"/>
</dbReference>
<evidence type="ECO:0000313" key="4">
    <source>
        <dbReference type="EMBL" id="GBG81444.1"/>
    </source>
</evidence>
<dbReference type="Pfam" id="PF00078">
    <property type="entry name" value="RVT_1"/>
    <property type="match status" value="1"/>
</dbReference>
<proteinExistence type="predicted"/>
<dbReference type="GO" id="GO:0003676">
    <property type="term" value="F:nucleic acid binding"/>
    <property type="evidence" value="ECO:0007669"/>
    <property type="project" value="InterPro"/>
</dbReference>
<accession>A0A388LGK8</accession>
<dbReference type="PANTHER" id="PTHR37984">
    <property type="entry name" value="PROTEIN CBG26694"/>
    <property type="match status" value="1"/>
</dbReference>
<feature type="compositionally biased region" description="Low complexity" evidence="2">
    <location>
        <begin position="814"/>
        <end position="833"/>
    </location>
</feature>
<dbReference type="InterPro" id="IPR000477">
    <property type="entry name" value="RT_dom"/>
</dbReference>
<dbReference type="InterPro" id="IPR043502">
    <property type="entry name" value="DNA/RNA_pol_sf"/>
</dbReference>
<evidence type="ECO:0000259" key="3">
    <source>
        <dbReference type="PROSITE" id="PS50878"/>
    </source>
</evidence>
<gene>
    <name evidence="4" type="ORF">CBR_g32121</name>
</gene>
<feature type="region of interest" description="Disordered" evidence="2">
    <location>
        <begin position="793"/>
        <end position="851"/>
    </location>
</feature>
<name>A0A388LGK8_CHABU</name>
<feature type="compositionally biased region" description="Polar residues" evidence="2">
    <location>
        <begin position="603"/>
        <end position="624"/>
    </location>
</feature>
<dbReference type="Gramene" id="GBG81444">
    <property type="protein sequence ID" value="GBG81444"/>
    <property type="gene ID" value="CBR_g32121"/>
</dbReference>
<feature type="compositionally biased region" description="Pro residues" evidence="2">
    <location>
        <begin position="802"/>
        <end position="813"/>
    </location>
</feature>
<feature type="coiled-coil region" evidence="1">
    <location>
        <begin position="87"/>
        <end position="117"/>
    </location>
</feature>
<dbReference type="PROSITE" id="PS50878">
    <property type="entry name" value="RT_POL"/>
    <property type="match status" value="1"/>
</dbReference>
<feature type="domain" description="Reverse transcriptase" evidence="3">
    <location>
        <begin position="1212"/>
        <end position="1391"/>
    </location>
</feature>
<dbReference type="Proteomes" id="UP000265515">
    <property type="component" value="Unassembled WGS sequence"/>
</dbReference>
<dbReference type="InterPro" id="IPR041588">
    <property type="entry name" value="Integrase_H2C2"/>
</dbReference>
<dbReference type="EMBL" id="BFEA01000374">
    <property type="protein sequence ID" value="GBG81444.1"/>
    <property type="molecule type" value="Genomic_DNA"/>
</dbReference>
<feature type="compositionally biased region" description="Basic and acidic residues" evidence="2">
    <location>
        <begin position="952"/>
        <end position="969"/>
    </location>
</feature>
<dbReference type="InterPro" id="IPR036397">
    <property type="entry name" value="RNaseH_sf"/>
</dbReference>
<dbReference type="OrthoDB" id="10066679at2759"/>
<dbReference type="Gene3D" id="3.10.10.10">
    <property type="entry name" value="HIV Type 1 Reverse Transcriptase, subunit A, domain 1"/>
    <property type="match status" value="2"/>
</dbReference>
<dbReference type="CDD" id="cd01647">
    <property type="entry name" value="RT_LTR"/>
    <property type="match status" value="1"/>
</dbReference>
<feature type="compositionally biased region" description="Acidic residues" evidence="2">
    <location>
        <begin position="1"/>
        <end position="19"/>
    </location>
</feature>
<dbReference type="InterPro" id="IPR043128">
    <property type="entry name" value="Rev_trsase/Diguanyl_cyclase"/>
</dbReference>
<keyword evidence="5" id="KW-1185">Reference proteome</keyword>
<dbReference type="InterPro" id="IPR050951">
    <property type="entry name" value="Retrovirus_Pol_polyprotein"/>
</dbReference>
<feature type="region of interest" description="Disordered" evidence="2">
    <location>
        <begin position="1"/>
        <end position="40"/>
    </location>
</feature>
<evidence type="ECO:0000313" key="5">
    <source>
        <dbReference type="Proteomes" id="UP000265515"/>
    </source>
</evidence>
<feature type="region of interest" description="Disordered" evidence="2">
    <location>
        <begin position="1059"/>
        <end position="1082"/>
    </location>
</feature>
<dbReference type="InterPro" id="IPR012337">
    <property type="entry name" value="RNaseH-like_sf"/>
</dbReference>
<feature type="region of interest" description="Disordered" evidence="2">
    <location>
        <begin position="590"/>
        <end position="624"/>
    </location>
</feature>
<feature type="compositionally biased region" description="Low complexity" evidence="2">
    <location>
        <begin position="1065"/>
        <end position="1082"/>
    </location>
</feature>
<comment type="caution">
    <text evidence="4">The sequence shown here is derived from an EMBL/GenBank/DDBJ whole genome shotgun (WGS) entry which is preliminary data.</text>
</comment>
<feature type="compositionally biased region" description="Gly residues" evidence="2">
    <location>
        <begin position="414"/>
        <end position="427"/>
    </location>
</feature>
<keyword evidence="1" id="KW-0175">Coiled coil</keyword>
<evidence type="ECO:0000256" key="1">
    <source>
        <dbReference type="SAM" id="Coils"/>
    </source>
</evidence>
<dbReference type="Gene3D" id="1.10.340.70">
    <property type="match status" value="1"/>
</dbReference>
<dbReference type="Pfam" id="PF17921">
    <property type="entry name" value="Integrase_H2C2"/>
    <property type="match status" value="1"/>
</dbReference>